<proteinExistence type="predicted"/>
<organism evidence="1 2">
    <name type="scientific">Antarcticirhabdus aurantiaca</name>
    <dbReference type="NCBI Taxonomy" id="2606717"/>
    <lineage>
        <taxon>Bacteria</taxon>
        <taxon>Pseudomonadati</taxon>
        <taxon>Pseudomonadota</taxon>
        <taxon>Alphaproteobacteria</taxon>
        <taxon>Hyphomicrobiales</taxon>
        <taxon>Aurantimonadaceae</taxon>
        <taxon>Antarcticirhabdus</taxon>
    </lineage>
</organism>
<accession>A0ACD4NVN5</accession>
<evidence type="ECO:0000313" key="1">
    <source>
        <dbReference type="EMBL" id="WAJ30702.1"/>
    </source>
</evidence>
<dbReference type="Proteomes" id="UP001163223">
    <property type="component" value="Chromosome"/>
</dbReference>
<evidence type="ECO:0000313" key="2">
    <source>
        <dbReference type="Proteomes" id="UP001163223"/>
    </source>
</evidence>
<gene>
    <name evidence="1" type="ORF">OXU80_11055</name>
</gene>
<sequence>MARDAAISKYMSLVLRHDPAAAGLVLDEAGWTDFDALCRAVKSRLGAEADDVRRVIAESPKQRFTIKDGRVRAAQGHSVSVDLDLAPAEPPKRLYHGTSRNVLGAILAEGLRRGARHHVHLSSDIETARIVGARHGGKPVVLSIDAAGMAAAGAVFFRSDNGVWLVEAVPPAHIEVLEGAAIP</sequence>
<reference evidence="1" key="1">
    <citation type="submission" date="2022-11" db="EMBL/GenBank/DDBJ databases">
        <title>beta-Carotene-producing bacterium, Jeongeuplla avenae sp. nov., alleviates the salt stress of Arabidopsis seedlings.</title>
        <authorList>
            <person name="Jiang L."/>
            <person name="Lee J."/>
        </authorList>
    </citation>
    <scope>NUCLEOTIDE SEQUENCE</scope>
    <source>
        <strain evidence="1">DY_R2A_6</strain>
    </source>
</reference>
<keyword evidence="2" id="KW-1185">Reference proteome</keyword>
<protein>
    <submittedName>
        <fullName evidence="1">RNA 2'-phosphotransferase</fullName>
    </submittedName>
</protein>
<name>A0ACD4NVN5_9HYPH</name>
<dbReference type="EMBL" id="CP113520">
    <property type="protein sequence ID" value="WAJ30702.1"/>
    <property type="molecule type" value="Genomic_DNA"/>
</dbReference>